<dbReference type="GO" id="GO:0050830">
    <property type="term" value="P:defense response to Gram-positive bacterium"/>
    <property type="evidence" value="ECO:0000270"/>
    <property type="project" value="FlyBase"/>
</dbReference>
<evidence type="ECO:0000256" key="1">
    <source>
        <dbReference type="ARBA" id="ARBA00004613"/>
    </source>
</evidence>
<evidence type="ECO:0000313" key="11">
    <source>
        <dbReference type="FlyBase" id="FBgn0034407"/>
    </source>
</evidence>
<dbReference type="AlphaFoldDB" id="Q8IGG1"/>
<dbReference type="HOGENOM" id="CLU_168494_0_0_1"/>
<dbReference type="ExpressionAtlas" id="Q8IGG1">
    <property type="expression patterns" value="baseline and differential"/>
</dbReference>
<keyword evidence="6" id="KW-0391">Immunity</keyword>
<dbReference type="OrthoDB" id="8117451at2759"/>
<feature type="chain" id="PRO_5004308639" evidence="8">
    <location>
        <begin position="32"/>
        <end position="130"/>
    </location>
</feature>
<keyword evidence="5" id="KW-0399">Innate immunity</keyword>
<name>Q8IGG1_DROME</name>
<dbReference type="GO" id="GO:0005615">
    <property type="term" value="C:extracellular space"/>
    <property type="evidence" value="ECO:0000314"/>
    <property type="project" value="FlyBase"/>
</dbReference>
<evidence type="ECO:0000256" key="7">
    <source>
        <dbReference type="ARBA" id="ARBA00023022"/>
    </source>
</evidence>
<feature type="signal peptide" evidence="8">
    <location>
        <begin position="1"/>
        <end position="31"/>
    </location>
</feature>
<dbReference type="FlyBase" id="FBgn0034407">
    <property type="gene designation" value="DptB"/>
</dbReference>
<dbReference type="EMBL" id="BT001801">
    <property type="protein sequence ID" value="AAN71556.1"/>
    <property type="molecule type" value="mRNA"/>
</dbReference>
<sequence>IQLTKPNQIKMHFTASLLFIGLACAFSSAWAYPYPDPREIVNLQPEPLAYAPNFDVPLHRVRRQFQLNGGGGGSPKQGFDLSLNGRAPVWQSPNGRHSFDATGSYAQHLGGPYGNSRPQWGAGGVYTFRF</sequence>
<keyword evidence="4" id="KW-0929">Antimicrobial</keyword>
<comment type="subcellular location">
    <subcellularLocation>
        <location evidence="1">Secreted</location>
    </subcellularLocation>
</comment>
<evidence type="ECO:0000256" key="3">
    <source>
        <dbReference type="ARBA" id="ARBA00022525"/>
    </source>
</evidence>
<dbReference type="GO" id="GO:0045087">
    <property type="term" value="P:innate immune response"/>
    <property type="evidence" value="ECO:0007669"/>
    <property type="project" value="UniProtKB-KW"/>
</dbReference>
<dbReference type="AGR" id="FB:FBgn0034407"/>
<keyword evidence="3" id="KW-0964">Secreted</keyword>
<comment type="similarity">
    <text evidence="2">Belongs to the attacin/sarcotoxin-2 family.</text>
</comment>
<organism evidence="10">
    <name type="scientific">Drosophila melanogaster</name>
    <name type="common">Fruit fly</name>
    <dbReference type="NCBI Taxonomy" id="7227"/>
    <lineage>
        <taxon>Eukaryota</taxon>
        <taxon>Metazoa</taxon>
        <taxon>Ecdysozoa</taxon>
        <taxon>Arthropoda</taxon>
        <taxon>Hexapoda</taxon>
        <taxon>Insecta</taxon>
        <taxon>Pterygota</taxon>
        <taxon>Neoptera</taxon>
        <taxon>Endopterygota</taxon>
        <taxon>Diptera</taxon>
        <taxon>Brachycera</taxon>
        <taxon>Muscomorpha</taxon>
        <taxon>Ephydroidea</taxon>
        <taxon>Drosophilidae</taxon>
        <taxon>Drosophila</taxon>
        <taxon>Sophophora</taxon>
    </lineage>
</organism>
<dbReference type="Bgee" id="FBgn0034407">
    <property type="expression patterns" value="Expressed in spermathecum and 34 other cell types or tissues"/>
</dbReference>
<dbReference type="InterPro" id="IPR005521">
    <property type="entry name" value="Attacin_C"/>
</dbReference>
<feature type="domain" description="Attacin C-terminal" evidence="9">
    <location>
        <begin position="77"/>
        <end position="124"/>
    </location>
</feature>
<evidence type="ECO:0000256" key="5">
    <source>
        <dbReference type="ARBA" id="ARBA00022588"/>
    </source>
</evidence>
<dbReference type="PhylomeDB" id="Q8IGG1"/>
<evidence type="ECO:0000256" key="2">
    <source>
        <dbReference type="ARBA" id="ARBA00007550"/>
    </source>
</evidence>
<accession>Q8IGG1</accession>
<proteinExistence type="evidence at transcript level"/>
<evidence type="ECO:0000256" key="6">
    <source>
        <dbReference type="ARBA" id="ARBA00022859"/>
    </source>
</evidence>
<feature type="non-terminal residue" evidence="10">
    <location>
        <position position="1"/>
    </location>
</feature>
<evidence type="ECO:0000313" key="10">
    <source>
        <dbReference type="EMBL" id="AAN71556.1"/>
    </source>
</evidence>
<keyword evidence="7" id="KW-0044">Antibiotic</keyword>
<evidence type="ECO:0000259" key="9">
    <source>
        <dbReference type="Pfam" id="PF03769"/>
    </source>
</evidence>
<evidence type="ECO:0000256" key="4">
    <source>
        <dbReference type="ARBA" id="ARBA00022529"/>
    </source>
</evidence>
<protein>
    <submittedName>
        <fullName evidence="10">RH29451p</fullName>
    </submittedName>
</protein>
<dbReference type="VEuPathDB" id="VectorBase:FBgn0034407"/>
<gene>
    <name evidence="11" type="primary">DptB</name>
    <name evidence="11" type="ORF">CG10794</name>
</gene>
<keyword evidence="8" id="KW-0732">Signal</keyword>
<reference evidence="10" key="1">
    <citation type="submission" date="2002-11" db="EMBL/GenBank/DDBJ databases">
        <authorList>
            <person name="Stapleton M."/>
            <person name="Brokstein P."/>
            <person name="Hong L."/>
            <person name="Agbayani A."/>
            <person name="Carlson J."/>
            <person name="Champe M."/>
            <person name="Chavez C."/>
            <person name="Dorsett V."/>
            <person name="Dresnek D."/>
            <person name="Farfan D."/>
            <person name="Frise E."/>
            <person name="George R."/>
            <person name="Gonzalez M."/>
            <person name="Guarin H."/>
            <person name="Kronmiller B."/>
            <person name="Li P."/>
            <person name="Liao G."/>
            <person name="Miranda A."/>
            <person name="Mungall C.J."/>
            <person name="Nunoo J."/>
            <person name="Pacleb J."/>
            <person name="Paragas V."/>
            <person name="Park S."/>
            <person name="Patel S."/>
            <person name="Phouanenavong S."/>
            <person name="Wan K."/>
            <person name="Yu C."/>
            <person name="Lewis S.E."/>
            <person name="Rubin G.M."/>
            <person name="Celniker S."/>
        </authorList>
    </citation>
    <scope>NUCLEOTIDE SEQUENCE</scope>
    <source>
        <strain evidence="10">Berkeley</strain>
    </source>
</reference>
<dbReference type="GO" id="GO:0006959">
    <property type="term" value="P:humoral immune response"/>
    <property type="evidence" value="ECO:0000270"/>
    <property type="project" value="FlyBase"/>
</dbReference>
<dbReference type="Pfam" id="PF03769">
    <property type="entry name" value="Attacin_C"/>
    <property type="match status" value="1"/>
</dbReference>
<dbReference type="IntAct" id="Q8IGG1">
    <property type="interactions" value="1"/>
</dbReference>
<evidence type="ECO:0000256" key="8">
    <source>
        <dbReference type="SAM" id="SignalP"/>
    </source>
</evidence>